<organism evidence="1 2">
    <name type="scientific">Bacillus thuringiensis subsp. higo</name>
    <dbReference type="NCBI Taxonomy" id="132266"/>
    <lineage>
        <taxon>Bacteria</taxon>
        <taxon>Bacillati</taxon>
        <taxon>Bacillota</taxon>
        <taxon>Bacilli</taxon>
        <taxon>Bacillales</taxon>
        <taxon>Bacillaceae</taxon>
        <taxon>Bacillus</taxon>
        <taxon>Bacillus cereus group</taxon>
    </lineage>
</organism>
<comment type="caution">
    <text evidence="1">The sequence shown here is derived from an EMBL/GenBank/DDBJ whole genome shotgun (WGS) entry which is preliminary data.</text>
</comment>
<sequence length="60" mass="7054">MVGIKKEPLWEIEKSFVRDSPENVQKNGAYNWALHDFLKLKNRCMDHTTSSRILARHNEA</sequence>
<reference evidence="1 2" key="1">
    <citation type="submission" date="2016-10" db="EMBL/GenBank/DDBJ databases">
        <title>Comparative genomics of Bacillus thuringiensis reveals a path to pathogens against multiple invertebrate hosts.</title>
        <authorList>
            <person name="Zheng J."/>
            <person name="Gao Q."/>
            <person name="Liu H."/>
            <person name="Peng D."/>
            <person name="Ruan L."/>
            <person name="Sun M."/>
        </authorList>
    </citation>
    <scope>NUCLEOTIDE SEQUENCE [LARGE SCALE GENOMIC DNA]</scope>
    <source>
        <strain evidence="1">BGSC 4AU1</strain>
    </source>
</reference>
<evidence type="ECO:0000313" key="1">
    <source>
        <dbReference type="EMBL" id="OUB55612.1"/>
    </source>
</evidence>
<dbReference type="AlphaFoldDB" id="A0A9X6QU89"/>
<dbReference type="Proteomes" id="UP000194816">
    <property type="component" value="Unassembled WGS sequence"/>
</dbReference>
<evidence type="ECO:0000313" key="2">
    <source>
        <dbReference type="Proteomes" id="UP000194816"/>
    </source>
</evidence>
<name>A0A9X6QU89_BACUH</name>
<dbReference type="EMBL" id="MOOK01000072">
    <property type="protein sequence ID" value="OUB55612.1"/>
    <property type="molecule type" value="Genomic_DNA"/>
</dbReference>
<protein>
    <submittedName>
        <fullName evidence="1">Uncharacterized protein</fullName>
    </submittedName>
</protein>
<proteinExistence type="predicted"/>
<gene>
    <name evidence="1" type="ORF">BK716_07465</name>
</gene>
<accession>A0A9X6QU89</accession>